<dbReference type="GO" id="GO:0005634">
    <property type="term" value="C:nucleus"/>
    <property type="evidence" value="ECO:0007669"/>
    <property type="project" value="UniProtKB-SubCell"/>
</dbReference>
<dbReference type="EMBL" id="CP142731">
    <property type="protein sequence ID" value="WUR03920.1"/>
    <property type="molecule type" value="Genomic_DNA"/>
</dbReference>
<dbReference type="AlphaFoldDB" id="A0AAX4JD35"/>
<organism evidence="4 5">
    <name type="scientific">Vairimorpha necatrix</name>
    <dbReference type="NCBI Taxonomy" id="6039"/>
    <lineage>
        <taxon>Eukaryota</taxon>
        <taxon>Fungi</taxon>
        <taxon>Fungi incertae sedis</taxon>
        <taxon>Microsporidia</taxon>
        <taxon>Nosematidae</taxon>
        <taxon>Vairimorpha</taxon>
    </lineage>
</organism>
<protein>
    <submittedName>
        <fullName evidence="4">Homeobox domain-containing protein 16</fullName>
    </submittedName>
</protein>
<dbReference type="Proteomes" id="UP001334084">
    <property type="component" value="Chromosome 6"/>
</dbReference>
<sequence length="118" mass="14428">MDYTFQESEAICDLLFFKYANKKKIIKKDKFHNIKSQAQINLLNSVFDKDPYPNKNVKILISDLFEYEKYDPIQNWFQNKRQMSKVKGKRYMRRGISNKRLVEICVEYLREVNKTRRY</sequence>
<dbReference type="GO" id="GO:0003677">
    <property type="term" value="F:DNA binding"/>
    <property type="evidence" value="ECO:0007669"/>
    <property type="project" value="UniProtKB-UniRule"/>
</dbReference>
<proteinExistence type="predicted"/>
<keyword evidence="5" id="KW-1185">Reference proteome</keyword>
<evidence type="ECO:0000256" key="2">
    <source>
        <dbReference type="RuleBase" id="RU000682"/>
    </source>
</evidence>
<dbReference type="GeneID" id="90541730"/>
<dbReference type="RefSeq" id="XP_065330065.1">
    <property type="nucleotide sequence ID" value="XM_065473993.1"/>
</dbReference>
<feature type="domain" description="Homeobox" evidence="3">
    <location>
        <begin position="26"/>
        <end position="87"/>
    </location>
</feature>
<reference evidence="4" key="1">
    <citation type="journal article" date="2024" name="BMC Genomics">
        <title>Functional annotation of a divergent genome using sequence and structure-based similarity.</title>
        <authorList>
            <person name="Svedberg D."/>
            <person name="Winiger R.R."/>
            <person name="Berg A."/>
            <person name="Sharma H."/>
            <person name="Tellgren-Roth C."/>
            <person name="Debrunner-Vossbrinck B.A."/>
            <person name="Vossbrinck C.R."/>
            <person name="Barandun J."/>
        </authorList>
    </citation>
    <scope>NUCLEOTIDE SEQUENCE</scope>
    <source>
        <strain evidence="4">Illinois isolate</strain>
    </source>
</reference>
<dbReference type="Gene3D" id="1.10.10.60">
    <property type="entry name" value="Homeodomain-like"/>
    <property type="match status" value="1"/>
</dbReference>
<keyword evidence="1 2" id="KW-0371">Homeobox</keyword>
<evidence type="ECO:0000313" key="5">
    <source>
        <dbReference type="Proteomes" id="UP001334084"/>
    </source>
</evidence>
<dbReference type="KEGG" id="vnx:VNE69_06233"/>
<evidence type="ECO:0000313" key="4">
    <source>
        <dbReference type="EMBL" id="WUR03920.1"/>
    </source>
</evidence>
<dbReference type="InterPro" id="IPR001356">
    <property type="entry name" value="HD"/>
</dbReference>
<keyword evidence="1 2" id="KW-0539">Nucleus</keyword>
<dbReference type="Pfam" id="PF00046">
    <property type="entry name" value="Homeodomain"/>
    <property type="match status" value="1"/>
</dbReference>
<dbReference type="CDD" id="cd00086">
    <property type="entry name" value="homeodomain"/>
    <property type="match status" value="1"/>
</dbReference>
<gene>
    <name evidence="4" type="ORF">VNE69_06233</name>
</gene>
<dbReference type="PROSITE" id="PS50071">
    <property type="entry name" value="HOMEOBOX_2"/>
    <property type="match status" value="1"/>
</dbReference>
<dbReference type="SMART" id="SM00389">
    <property type="entry name" value="HOX"/>
    <property type="match status" value="1"/>
</dbReference>
<evidence type="ECO:0000256" key="1">
    <source>
        <dbReference type="PROSITE-ProRule" id="PRU00108"/>
    </source>
</evidence>
<accession>A0AAX4JD35</accession>
<name>A0AAX4JD35_9MICR</name>
<dbReference type="SUPFAM" id="SSF46689">
    <property type="entry name" value="Homeodomain-like"/>
    <property type="match status" value="1"/>
</dbReference>
<dbReference type="InterPro" id="IPR009057">
    <property type="entry name" value="Homeodomain-like_sf"/>
</dbReference>
<comment type="subcellular location">
    <subcellularLocation>
        <location evidence="1 2">Nucleus</location>
    </subcellularLocation>
</comment>
<evidence type="ECO:0000259" key="3">
    <source>
        <dbReference type="PROSITE" id="PS50071"/>
    </source>
</evidence>
<feature type="DNA-binding region" description="Homeobox" evidence="1">
    <location>
        <begin position="28"/>
        <end position="88"/>
    </location>
</feature>
<keyword evidence="1 2" id="KW-0238">DNA-binding</keyword>